<sequence length="600" mass="65983">MVSVSRIGPKAVSVPEAAAVPKIYALNSGFIKSDFYNVQQTLANGRPLHALFNTTDEKFHAKLRRAVSNAYSISILVQFEPYVDSTTMGFLHQIETRYADRPGYSCDFGTWLQYYAFDVIVELTYSQRLGFLRGGADVENIVHNIEWTLNYSAVVSWADALACPNIETYLVADIFDAIGDTALLITEQIFVADITSLINRGFWSALPEATTGIFSLYVGSRVAQAVLDHSTWRWGYDMWTIIIPVCAISLFATLMIYERRALRQLKGTSIATTDPTIEGSSSYLLRVSRFIRFELDLLDAILLAAGFSLISVPLSLTGSYSSSGKWPNGGFVAMVVVGAISLILFGIWDGRFVRRPIMAYRLLKNRTVVAGCLLGAFDFASYSVFTMLFPSYLQVAANYAAREASRPLHCNNSLIVAYQVARILTGILLRFTKRPNLWIFFGVPLCVLGQGLMTYFTNMPGGHPANKVEFVTSKALVGVSRGMYHTASKMSVQAVVTQQDVAVTTAIFLSFMTIGSPIGQSIGGAIWRHIQPQKLEKYLPAGNKSSAASIYGSIAVDKKYPEGTPSRDVINRAFRESTSTLAIAATAVVAPIKSNNQETR</sequence>
<keyword evidence="4 5" id="KW-0472">Membrane</keyword>
<evidence type="ECO:0000256" key="2">
    <source>
        <dbReference type="ARBA" id="ARBA00022692"/>
    </source>
</evidence>
<dbReference type="PANTHER" id="PTHR23501:SF87">
    <property type="entry name" value="SIDEROPHORE IRON TRANSPORTER 2"/>
    <property type="match status" value="1"/>
</dbReference>
<dbReference type="Gene3D" id="1.10.630.10">
    <property type="entry name" value="Cytochrome P450"/>
    <property type="match status" value="1"/>
</dbReference>
<feature type="transmembrane region" description="Helical" evidence="5">
    <location>
        <begin position="506"/>
        <end position="527"/>
    </location>
</feature>
<keyword evidence="2 5" id="KW-0812">Transmembrane</keyword>
<dbReference type="HOGENOM" id="CLU_012970_1_1_1"/>
<dbReference type="SUPFAM" id="SSF103473">
    <property type="entry name" value="MFS general substrate transporter"/>
    <property type="match status" value="1"/>
</dbReference>
<dbReference type="GO" id="GO:0016705">
    <property type="term" value="F:oxidoreductase activity, acting on paired donors, with incorporation or reduction of molecular oxygen"/>
    <property type="evidence" value="ECO:0007669"/>
    <property type="project" value="InterPro"/>
</dbReference>
<comment type="subcellular location">
    <subcellularLocation>
        <location evidence="1">Membrane</location>
        <topology evidence="1">Multi-pass membrane protein</topology>
    </subcellularLocation>
</comment>
<name>A0A0D2JIE7_9EURO</name>
<organism evidence="6 7">
    <name type="scientific">Rhinocladiella mackenziei CBS 650.93</name>
    <dbReference type="NCBI Taxonomy" id="1442369"/>
    <lineage>
        <taxon>Eukaryota</taxon>
        <taxon>Fungi</taxon>
        <taxon>Dikarya</taxon>
        <taxon>Ascomycota</taxon>
        <taxon>Pezizomycotina</taxon>
        <taxon>Eurotiomycetes</taxon>
        <taxon>Chaetothyriomycetidae</taxon>
        <taxon>Chaetothyriales</taxon>
        <taxon>Herpotrichiellaceae</taxon>
        <taxon>Rhinocladiella</taxon>
    </lineage>
</organism>
<reference evidence="6 7" key="1">
    <citation type="submission" date="2015-01" db="EMBL/GenBank/DDBJ databases">
        <title>The Genome Sequence of Rhinocladiella mackenzie CBS 650.93.</title>
        <authorList>
            <consortium name="The Broad Institute Genomics Platform"/>
            <person name="Cuomo C."/>
            <person name="de Hoog S."/>
            <person name="Gorbushina A."/>
            <person name="Stielow B."/>
            <person name="Teixiera M."/>
            <person name="Abouelleil A."/>
            <person name="Chapman S.B."/>
            <person name="Priest M."/>
            <person name="Young S.K."/>
            <person name="Wortman J."/>
            <person name="Nusbaum C."/>
            <person name="Birren B."/>
        </authorList>
    </citation>
    <scope>NUCLEOTIDE SEQUENCE [LARGE SCALE GENOMIC DNA]</scope>
    <source>
        <strain evidence="6 7">CBS 650.93</strain>
    </source>
</reference>
<dbReference type="SUPFAM" id="SSF48264">
    <property type="entry name" value="Cytochrome P450"/>
    <property type="match status" value="1"/>
</dbReference>
<dbReference type="PANTHER" id="PTHR23501">
    <property type="entry name" value="MAJOR FACILITATOR SUPERFAMILY"/>
    <property type="match status" value="1"/>
</dbReference>
<evidence type="ECO:0000256" key="4">
    <source>
        <dbReference type="ARBA" id="ARBA00023136"/>
    </source>
</evidence>
<proteinExistence type="predicted"/>
<dbReference type="GO" id="GO:0004497">
    <property type="term" value="F:monooxygenase activity"/>
    <property type="evidence" value="ECO:0007669"/>
    <property type="project" value="InterPro"/>
</dbReference>
<feature type="transmembrane region" description="Helical" evidence="5">
    <location>
        <begin position="413"/>
        <end position="431"/>
    </location>
</feature>
<keyword evidence="7" id="KW-1185">Reference proteome</keyword>
<evidence type="ECO:0000256" key="5">
    <source>
        <dbReference type="SAM" id="Phobius"/>
    </source>
</evidence>
<keyword evidence="3 5" id="KW-1133">Transmembrane helix</keyword>
<feature type="transmembrane region" description="Helical" evidence="5">
    <location>
        <begin position="328"/>
        <end position="348"/>
    </location>
</feature>
<dbReference type="Gene3D" id="1.20.1250.20">
    <property type="entry name" value="MFS general substrate transporter like domains"/>
    <property type="match status" value="1"/>
</dbReference>
<feature type="transmembrane region" description="Helical" evidence="5">
    <location>
        <begin position="368"/>
        <end position="393"/>
    </location>
</feature>
<evidence type="ECO:0000313" key="6">
    <source>
        <dbReference type="EMBL" id="KIX09195.1"/>
    </source>
</evidence>
<dbReference type="GO" id="GO:0020037">
    <property type="term" value="F:heme binding"/>
    <property type="evidence" value="ECO:0007669"/>
    <property type="project" value="InterPro"/>
</dbReference>
<dbReference type="InterPro" id="IPR036396">
    <property type="entry name" value="Cyt_P450_sf"/>
</dbReference>
<feature type="transmembrane region" description="Helical" evidence="5">
    <location>
        <begin position="297"/>
        <end position="316"/>
    </location>
</feature>
<dbReference type="OrthoDB" id="2241241at2759"/>
<dbReference type="RefSeq" id="XP_013276331.1">
    <property type="nucleotide sequence ID" value="XM_013420877.1"/>
</dbReference>
<protein>
    <recommendedName>
        <fullName evidence="8">Major facilitator superfamily (MFS) profile domain-containing protein</fullName>
    </recommendedName>
</protein>
<dbReference type="AlphaFoldDB" id="A0A0D2JIE7"/>
<dbReference type="VEuPathDB" id="FungiDB:Z518_00274"/>
<evidence type="ECO:0000256" key="1">
    <source>
        <dbReference type="ARBA" id="ARBA00004141"/>
    </source>
</evidence>
<dbReference type="GO" id="GO:0005886">
    <property type="term" value="C:plasma membrane"/>
    <property type="evidence" value="ECO:0007669"/>
    <property type="project" value="TreeGrafter"/>
</dbReference>
<evidence type="ECO:0008006" key="8">
    <source>
        <dbReference type="Google" id="ProtNLM"/>
    </source>
</evidence>
<dbReference type="Proteomes" id="UP000053617">
    <property type="component" value="Unassembled WGS sequence"/>
</dbReference>
<dbReference type="GO" id="GO:0015343">
    <property type="term" value="F:siderophore-iron transmembrane transporter activity"/>
    <property type="evidence" value="ECO:0007669"/>
    <property type="project" value="TreeGrafter"/>
</dbReference>
<accession>A0A0D2JIE7</accession>
<dbReference type="EMBL" id="KN847475">
    <property type="protein sequence ID" value="KIX09195.1"/>
    <property type="molecule type" value="Genomic_DNA"/>
</dbReference>
<dbReference type="GO" id="GO:0005506">
    <property type="term" value="F:iron ion binding"/>
    <property type="evidence" value="ECO:0007669"/>
    <property type="project" value="InterPro"/>
</dbReference>
<dbReference type="InterPro" id="IPR036259">
    <property type="entry name" value="MFS_trans_sf"/>
</dbReference>
<dbReference type="GeneID" id="25288345"/>
<feature type="transmembrane region" description="Helical" evidence="5">
    <location>
        <begin position="238"/>
        <end position="257"/>
    </location>
</feature>
<evidence type="ECO:0000256" key="3">
    <source>
        <dbReference type="ARBA" id="ARBA00022989"/>
    </source>
</evidence>
<evidence type="ECO:0000313" key="7">
    <source>
        <dbReference type="Proteomes" id="UP000053617"/>
    </source>
</evidence>
<feature type="transmembrane region" description="Helical" evidence="5">
    <location>
        <begin position="438"/>
        <end position="456"/>
    </location>
</feature>
<gene>
    <name evidence="6" type="ORF">Z518_00274</name>
</gene>